<evidence type="ECO:0000313" key="2">
    <source>
        <dbReference type="Proteomes" id="UP000699042"/>
    </source>
</evidence>
<organism evidence="1 2">
    <name type="scientific">Colletotrichum scovillei</name>
    <dbReference type="NCBI Taxonomy" id="1209932"/>
    <lineage>
        <taxon>Eukaryota</taxon>
        <taxon>Fungi</taxon>
        <taxon>Dikarya</taxon>
        <taxon>Ascomycota</taxon>
        <taxon>Pezizomycotina</taxon>
        <taxon>Sordariomycetes</taxon>
        <taxon>Hypocreomycetidae</taxon>
        <taxon>Glomerellales</taxon>
        <taxon>Glomerellaceae</taxon>
        <taxon>Colletotrichum</taxon>
        <taxon>Colletotrichum acutatum species complex</taxon>
    </lineage>
</organism>
<protein>
    <submittedName>
        <fullName evidence="1">Uncharacterized protein</fullName>
    </submittedName>
</protein>
<proteinExistence type="predicted"/>
<dbReference type="Proteomes" id="UP000699042">
    <property type="component" value="Unassembled WGS sequence"/>
</dbReference>
<dbReference type="EMBL" id="JAESDN010000005">
    <property type="protein sequence ID" value="KAG7050068.1"/>
    <property type="molecule type" value="Genomic_DNA"/>
</dbReference>
<gene>
    <name evidence="1" type="ORF">JMJ77_012823</name>
</gene>
<accession>A0A9P7R4I3</accession>
<name>A0A9P7R4I3_9PEZI</name>
<reference evidence="1" key="1">
    <citation type="submission" date="2021-05" db="EMBL/GenBank/DDBJ databases">
        <title>Comparative genomics of three Colletotrichum scovillei strains and genetic complementation revealed genes involved fungal growth and virulence on chili pepper.</title>
        <authorList>
            <person name="Hsieh D.-K."/>
            <person name="Chuang S.-C."/>
            <person name="Chen C.-Y."/>
            <person name="Chao Y.-T."/>
            <person name="Lu M.-Y.J."/>
            <person name="Lee M.-H."/>
            <person name="Shih M.-C."/>
        </authorList>
    </citation>
    <scope>NUCLEOTIDE SEQUENCE</scope>
    <source>
        <strain evidence="1">Coll-153</strain>
    </source>
</reference>
<comment type="caution">
    <text evidence="1">The sequence shown here is derived from an EMBL/GenBank/DDBJ whole genome shotgun (WGS) entry which is preliminary data.</text>
</comment>
<keyword evidence="2" id="KW-1185">Reference proteome</keyword>
<dbReference type="AlphaFoldDB" id="A0A9P7R4I3"/>
<feature type="non-terminal residue" evidence="1">
    <location>
        <position position="1"/>
    </location>
</feature>
<evidence type="ECO:0000313" key="1">
    <source>
        <dbReference type="EMBL" id="KAG7050068.1"/>
    </source>
</evidence>
<sequence length="27" mass="3041">STGLAYARFEEVHLGIPSARDPRRRSV</sequence>